<organism evidence="1 2">
    <name type="scientific">Diploptera punctata</name>
    <name type="common">Pacific beetle cockroach</name>
    <dbReference type="NCBI Taxonomy" id="6984"/>
    <lineage>
        <taxon>Eukaryota</taxon>
        <taxon>Metazoa</taxon>
        <taxon>Ecdysozoa</taxon>
        <taxon>Arthropoda</taxon>
        <taxon>Hexapoda</taxon>
        <taxon>Insecta</taxon>
        <taxon>Pterygota</taxon>
        <taxon>Neoptera</taxon>
        <taxon>Polyneoptera</taxon>
        <taxon>Dictyoptera</taxon>
        <taxon>Blattodea</taxon>
        <taxon>Blaberoidea</taxon>
        <taxon>Blaberidae</taxon>
        <taxon>Diplopterinae</taxon>
        <taxon>Diploptera</taxon>
    </lineage>
</organism>
<accession>A0AAD8ABT4</accession>
<feature type="non-terminal residue" evidence="1">
    <location>
        <position position="64"/>
    </location>
</feature>
<sequence>LDGGNTRLLCRSRIKLHIFINFQLCEFSKFFRKCILWSNTTVIVSFWVGHSQCKPLQVCWRMRM</sequence>
<dbReference type="EMBL" id="JASPKZ010002312">
    <property type="protein sequence ID" value="KAJ9595815.1"/>
    <property type="molecule type" value="Genomic_DNA"/>
</dbReference>
<keyword evidence="2" id="KW-1185">Reference proteome</keyword>
<protein>
    <submittedName>
        <fullName evidence="1">Uncharacterized protein</fullName>
    </submittedName>
</protein>
<evidence type="ECO:0000313" key="1">
    <source>
        <dbReference type="EMBL" id="KAJ9595815.1"/>
    </source>
</evidence>
<feature type="non-terminal residue" evidence="1">
    <location>
        <position position="1"/>
    </location>
</feature>
<dbReference type="AlphaFoldDB" id="A0AAD8ABT4"/>
<dbReference type="Proteomes" id="UP001233999">
    <property type="component" value="Unassembled WGS sequence"/>
</dbReference>
<reference evidence="1" key="1">
    <citation type="journal article" date="2023" name="IScience">
        <title>Live-bearing cockroach genome reveals convergent evolutionary mechanisms linked to viviparity in insects and beyond.</title>
        <authorList>
            <person name="Fouks B."/>
            <person name="Harrison M.C."/>
            <person name="Mikhailova A.A."/>
            <person name="Marchal E."/>
            <person name="English S."/>
            <person name="Carruthers M."/>
            <person name="Jennings E.C."/>
            <person name="Chiamaka E.L."/>
            <person name="Frigard R.A."/>
            <person name="Pippel M."/>
            <person name="Attardo G.M."/>
            <person name="Benoit J.B."/>
            <person name="Bornberg-Bauer E."/>
            <person name="Tobe S.S."/>
        </authorList>
    </citation>
    <scope>NUCLEOTIDE SEQUENCE</scope>
    <source>
        <strain evidence="1">Stay&amp;Tobe</strain>
    </source>
</reference>
<gene>
    <name evidence="1" type="ORF">L9F63_012999</name>
</gene>
<comment type="caution">
    <text evidence="1">The sequence shown here is derived from an EMBL/GenBank/DDBJ whole genome shotgun (WGS) entry which is preliminary data.</text>
</comment>
<proteinExistence type="predicted"/>
<reference evidence="1" key="2">
    <citation type="submission" date="2023-05" db="EMBL/GenBank/DDBJ databases">
        <authorList>
            <person name="Fouks B."/>
        </authorList>
    </citation>
    <scope>NUCLEOTIDE SEQUENCE</scope>
    <source>
        <strain evidence="1">Stay&amp;Tobe</strain>
        <tissue evidence="1">Testes</tissue>
    </source>
</reference>
<evidence type="ECO:0000313" key="2">
    <source>
        <dbReference type="Proteomes" id="UP001233999"/>
    </source>
</evidence>
<name>A0AAD8ABT4_DIPPU</name>